<evidence type="ECO:0000313" key="2">
    <source>
        <dbReference type="Proteomes" id="UP000464620"/>
    </source>
</evidence>
<proteinExistence type="predicted"/>
<dbReference type="Gramene" id="arahy.Tifrunner.gnm2.ann2.Ah19g349300.1">
    <property type="protein sequence ID" value="arahy.Tifrunner.gnm2.ann2.Ah19g349300.1-CDS-1"/>
    <property type="gene ID" value="arahy.Tifrunner.gnm2.ann2.Ah19g349300"/>
</dbReference>
<name>A0A6B9VDG9_ARAHY</name>
<dbReference type="EMBL" id="CP031001">
    <property type="protein sequence ID" value="QHN78158.1"/>
    <property type="molecule type" value="Genomic_DNA"/>
</dbReference>
<organism evidence="1 2">
    <name type="scientific">Arachis hypogaea</name>
    <name type="common">Peanut</name>
    <dbReference type="NCBI Taxonomy" id="3818"/>
    <lineage>
        <taxon>Eukaryota</taxon>
        <taxon>Viridiplantae</taxon>
        <taxon>Streptophyta</taxon>
        <taxon>Embryophyta</taxon>
        <taxon>Tracheophyta</taxon>
        <taxon>Spermatophyta</taxon>
        <taxon>Magnoliopsida</taxon>
        <taxon>eudicotyledons</taxon>
        <taxon>Gunneridae</taxon>
        <taxon>Pentapetalae</taxon>
        <taxon>rosids</taxon>
        <taxon>fabids</taxon>
        <taxon>Fabales</taxon>
        <taxon>Fabaceae</taxon>
        <taxon>Papilionoideae</taxon>
        <taxon>50 kb inversion clade</taxon>
        <taxon>dalbergioids sensu lato</taxon>
        <taxon>Dalbergieae</taxon>
        <taxon>Pterocarpus clade</taxon>
        <taxon>Arachis</taxon>
    </lineage>
</organism>
<evidence type="ECO:0000313" key="1">
    <source>
        <dbReference type="EMBL" id="QHN78158.1"/>
    </source>
</evidence>
<protein>
    <submittedName>
        <fullName evidence="1">Uncharacterized protein</fullName>
    </submittedName>
</protein>
<reference evidence="1 2" key="1">
    <citation type="submission" date="2020-01" db="EMBL/GenBank/DDBJ databases">
        <title>Genome sequence of Arachis hypogaea, cultivar Shitouqi.</title>
        <authorList>
            <person name="Zhuang W."/>
            <person name="Chen H."/>
            <person name="Varshney R."/>
            <person name="Wang D."/>
            <person name="Ming R."/>
        </authorList>
    </citation>
    <scope>NUCLEOTIDE SEQUENCE [LARGE SCALE GENOMIC DNA]</scope>
    <source>
        <tissue evidence="1">Young leaf</tissue>
    </source>
</reference>
<dbReference type="AlphaFoldDB" id="A0A6B9VDG9"/>
<sequence>MRNRMLKGNKFILVVHQLFENVSNYFPLGIGPTNWFWERFKTSRKFRLVSSAGIFPSSIVEERSNDSRFVKFPKERGIGPMRLLCDRLRLISA</sequence>
<dbReference type="Proteomes" id="UP000464620">
    <property type="component" value="Chromosome B09"/>
</dbReference>
<gene>
    <name evidence="1" type="ORF">DS421_19g658970</name>
</gene>
<accession>A0A6B9VDG9</accession>